<dbReference type="EC" id="2.1.1.-" evidence="6"/>
<comment type="caution">
    <text evidence="6">The sequence shown here is derived from an EMBL/GenBank/DDBJ whole genome shotgun (WGS) entry which is preliminary data.</text>
</comment>
<evidence type="ECO:0000256" key="1">
    <source>
        <dbReference type="ARBA" id="ARBA00022490"/>
    </source>
</evidence>
<sequence length="237" mass="26176">MNFVEALVSKGQAAGLTFTSEQVDKFNKYYEMLIETNRSMNLTAITEPDEVAVKHMIDSLLVYKEKDFSGKTLVDVGTGAGFPGIPLKIYCPSLKIVLMDSLAKRLKFLQTVIEQLGLEGITCEHIRAEDAGHKSQHREHYDIAIARAVAPLAVLAEYCLPLVKSGGFFYAMKGSKYKDEFEQGKKAVNILGGKFVGCEEIKLPGLDDGRAVLIVQKYKKTPEKYPRKAGVAAKNPL</sequence>
<dbReference type="Gene3D" id="3.40.50.150">
    <property type="entry name" value="Vaccinia Virus protein VP39"/>
    <property type="match status" value="1"/>
</dbReference>
<dbReference type="SUPFAM" id="SSF53335">
    <property type="entry name" value="S-adenosyl-L-methionine-dependent methyltransferases"/>
    <property type="match status" value="1"/>
</dbReference>
<keyword evidence="2" id="KW-0698">rRNA processing</keyword>
<keyword evidence="5" id="KW-0949">S-adenosyl-L-methionine</keyword>
<dbReference type="EMBL" id="VSSQ01000135">
    <property type="protein sequence ID" value="MPL80288.1"/>
    <property type="molecule type" value="Genomic_DNA"/>
</dbReference>
<dbReference type="AlphaFoldDB" id="A0A644UMK3"/>
<accession>A0A644UMK3</accession>
<dbReference type="NCBIfam" id="TIGR00138">
    <property type="entry name" value="rsmG_gidB"/>
    <property type="match status" value="1"/>
</dbReference>
<dbReference type="HAMAP" id="MF_00074">
    <property type="entry name" value="16SrRNA_methyltr_G"/>
    <property type="match status" value="1"/>
</dbReference>
<evidence type="ECO:0000256" key="3">
    <source>
        <dbReference type="ARBA" id="ARBA00022603"/>
    </source>
</evidence>
<keyword evidence="3 6" id="KW-0489">Methyltransferase</keyword>
<dbReference type="PANTHER" id="PTHR31760:SF0">
    <property type="entry name" value="S-ADENOSYL-L-METHIONINE-DEPENDENT METHYLTRANSFERASES SUPERFAMILY PROTEIN"/>
    <property type="match status" value="1"/>
</dbReference>
<organism evidence="6">
    <name type="scientific">bioreactor metagenome</name>
    <dbReference type="NCBI Taxonomy" id="1076179"/>
    <lineage>
        <taxon>unclassified sequences</taxon>
        <taxon>metagenomes</taxon>
        <taxon>ecological metagenomes</taxon>
    </lineage>
</organism>
<dbReference type="PIRSF" id="PIRSF003078">
    <property type="entry name" value="GidB"/>
    <property type="match status" value="1"/>
</dbReference>
<evidence type="ECO:0000313" key="6">
    <source>
        <dbReference type="EMBL" id="MPL80288.1"/>
    </source>
</evidence>
<gene>
    <name evidence="6" type="primary">rsmG_8</name>
    <name evidence="6" type="ORF">SDC9_26186</name>
</gene>
<proteinExistence type="inferred from homology"/>
<keyword evidence="4 6" id="KW-0808">Transferase</keyword>
<dbReference type="CDD" id="cd02440">
    <property type="entry name" value="AdoMet_MTases"/>
    <property type="match status" value="1"/>
</dbReference>
<protein>
    <submittedName>
        <fullName evidence="6">Ribosomal RNA small subunit methyltransferase G</fullName>
        <ecNumber evidence="6">2.1.1.-</ecNumber>
    </submittedName>
</protein>
<evidence type="ECO:0000256" key="2">
    <source>
        <dbReference type="ARBA" id="ARBA00022552"/>
    </source>
</evidence>
<evidence type="ECO:0000256" key="5">
    <source>
        <dbReference type="ARBA" id="ARBA00022691"/>
    </source>
</evidence>
<dbReference type="InterPro" id="IPR029063">
    <property type="entry name" value="SAM-dependent_MTases_sf"/>
</dbReference>
<evidence type="ECO:0000256" key="4">
    <source>
        <dbReference type="ARBA" id="ARBA00022679"/>
    </source>
</evidence>
<reference evidence="6" key="1">
    <citation type="submission" date="2019-08" db="EMBL/GenBank/DDBJ databases">
        <authorList>
            <person name="Kucharzyk K."/>
            <person name="Murdoch R.W."/>
            <person name="Higgins S."/>
            <person name="Loffler F."/>
        </authorList>
    </citation>
    <scope>NUCLEOTIDE SEQUENCE</scope>
</reference>
<name>A0A644UMK3_9ZZZZ</name>
<dbReference type="InterPro" id="IPR003682">
    <property type="entry name" value="rRNA_ssu_MeTfrase_G"/>
</dbReference>
<dbReference type="Pfam" id="PF02527">
    <property type="entry name" value="GidB"/>
    <property type="match status" value="1"/>
</dbReference>
<dbReference type="GO" id="GO:0070043">
    <property type="term" value="F:rRNA (guanine-N7-)-methyltransferase activity"/>
    <property type="evidence" value="ECO:0007669"/>
    <property type="project" value="TreeGrafter"/>
</dbReference>
<keyword evidence="1" id="KW-0963">Cytoplasm</keyword>
<dbReference type="PANTHER" id="PTHR31760">
    <property type="entry name" value="S-ADENOSYL-L-METHIONINE-DEPENDENT METHYLTRANSFERASES SUPERFAMILY PROTEIN"/>
    <property type="match status" value="1"/>
</dbReference>
<dbReference type="FunFam" id="3.40.50.150:FF:000041">
    <property type="entry name" value="Ribosomal RNA small subunit methyltransferase G"/>
    <property type="match status" value="1"/>
</dbReference>
<dbReference type="GO" id="GO:0005829">
    <property type="term" value="C:cytosol"/>
    <property type="evidence" value="ECO:0007669"/>
    <property type="project" value="TreeGrafter"/>
</dbReference>